<feature type="domain" description="CAAX prenyl protease 2/Lysostaphin resistance protein A-like" evidence="2">
    <location>
        <begin position="186"/>
        <end position="274"/>
    </location>
</feature>
<keyword evidence="1" id="KW-1133">Transmembrane helix</keyword>
<feature type="transmembrane region" description="Helical" evidence="1">
    <location>
        <begin position="133"/>
        <end position="153"/>
    </location>
</feature>
<proteinExistence type="predicted"/>
<keyword evidence="1" id="KW-0472">Membrane</keyword>
<evidence type="ECO:0000256" key="1">
    <source>
        <dbReference type="SAM" id="Phobius"/>
    </source>
</evidence>
<comment type="caution">
    <text evidence="3">The sequence shown here is derived from an EMBL/GenBank/DDBJ whole genome shotgun (WGS) entry which is preliminary data.</text>
</comment>
<feature type="transmembrane region" description="Helical" evidence="1">
    <location>
        <begin position="217"/>
        <end position="235"/>
    </location>
</feature>
<protein>
    <recommendedName>
        <fullName evidence="2">CAAX prenyl protease 2/Lysostaphin resistance protein A-like domain-containing protein</fullName>
    </recommendedName>
</protein>
<organism evidence="3 4">
    <name type="scientific">Rubritalea halochordaticola</name>
    <dbReference type="NCBI Taxonomy" id="714537"/>
    <lineage>
        <taxon>Bacteria</taxon>
        <taxon>Pseudomonadati</taxon>
        <taxon>Verrucomicrobiota</taxon>
        <taxon>Verrucomicrobiia</taxon>
        <taxon>Verrucomicrobiales</taxon>
        <taxon>Rubritaleaceae</taxon>
        <taxon>Rubritalea</taxon>
    </lineage>
</organism>
<evidence type="ECO:0000313" key="3">
    <source>
        <dbReference type="EMBL" id="GAA5496974.1"/>
    </source>
</evidence>
<accession>A0ABP9V4Y4</accession>
<dbReference type="PANTHER" id="PTHR36435">
    <property type="entry name" value="SLR1288 PROTEIN"/>
    <property type="match status" value="1"/>
</dbReference>
<feature type="transmembrane region" description="Helical" evidence="1">
    <location>
        <begin position="58"/>
        <end position="78"/>
    </location>
</feature>
<name>A0ABP9V4Y4_9BACT</name>
<feature type="transmembrane region" description="Helical" evidence="1">
    <location>
        <begin position="187"/>
        <end position="205"/>
    </location>
</feature>
<feature type="transmembrane region" description="Helical" evidence="1">
    <location>
        <begin position="20"/>
        <end position="38"/>
    </location>
</feature>
<dbReference type="InterPro" id="IPR003675">
    <property type="entry name" value="Rce1/LyrA-like_dom"/>
</dbReference>
<dbReference type="PANTHER" id="PTHR36435:SF1">
    <property type="entry name" value="CAAX AMINO TERMINAL PROTEASE FAMILY PROTEIN"/>
    <property type="match status" value="1"/>
</dbReference>
<dbReference type="EMBL" id="BAABRL010000011">
    <property type="protein sequence ID" value="GAA5496974.1"/>
    <property type="molecule type" value="Genomic_DNA"/>
</dbReference>
<feature type="transmembrane region" description="Helical" evidence="1">
    <location>
        <begin position="98"/>
        <end position="121"/>
    </location>
</feature>
<dbReference type="InterPro" id="IPR052710">
    <property type="entry name" value="CAAX_protease"/>
</dbReference>
<reference evidence="3 4" key="1">
    <citation type="submission" date="2024-02" db="EMBL/GenBank/DDBJ databases">
        <title>Rubritalea halochordaticola NBRC 107102.</title>
        <authorList>
            <person name="Ichikawa N."/>
            <person name="Katano-Makiyama Y."/>
            <person name="Hidaka K."/>
        </authorList>
    </citation>
    <scope>NUCLEOTIDE SEQUENCE [LARGE SCALE GENOMIC DNA]</scope>
    <source>
        <strain evidence="3 4">NBRC 107102</strain>
    </source>
</reference>
<dbReference type="Proteomes" id="UP001424741">
    <property type="component" value="Unassembled WGS sequence"/>
</dbReference>
<dbReference type="Pfam" id="PF02517">
    <property type="entry name" value="Rce1-like"/>
    <property type="match status" value="1"/>
</dbReference>
<evidence type="ECO:0000259" key="2">
    <source>
        <dbReference type="Pfam" id="PF02517"/>
    </source>
</evidence>
<dbReference type="RefSeq" id="WP_346189553.1">
    <property type="nucleotide sequence ID" value="NZ_BAABRL010000011.1"/>
</dbReference>
<feature type="transmembrane region" description="Helical" evidence="1">
    <location>
        <begin position="241"/>
        <end position="271"/>
    </location>
</feature>
<keyword evidence="1" id="KW-0812">Transmembrane</keyword>
<keyword evidence="4" id="KW-1185">Reference proteome</keyword>
<evidence type="ECO:0000313" key="4">
    <source>
        <dbReference type="Proteomes" id="UP001424741"/>
    </source>
</evidence>
<sequence length="297" mass="32838">MEFIASLSAEAFEHNILQDVILICIVSYVFASLFYGMLRARSRGLHWNQLGKVPVDHLGVIDIAVAAILVLMFAGPYLLPYTAPDPEKKRTITDSMLILSFSTQIFFAGITCFVVSLRHNIAESFGLYRSTPLIIAGSAVIALILMLASTILLDSVFHLNDWLTERLGEKQLQEVVNQMMSAEGQRLIILIIGACIVAPVCEEIIFRGYLYSVTKRYTGPIFAAICTGVLFGAIHGEVWSFIPLAVLGIILAGVYEITGSLWSSILTHALFNGMSTYFMTHPEYSEEIKKACLLPFC</sequence>
<gene>
    <name evidence="3" type="ORF">Rhal01_03162</name>
</gene>